<proteinExistence type="predicted"/>
<protein>
    <submittedName>
        <fullName evidence="2">Uncharacterized protein</fullName>
    </submittedName>
</protein>
<comment type="caution">
    <text evidence="2">The sequence shown here is derived from an EMBL/GenBank/DDBJ whole genome shotgun (WGS) entry which is preliminary data.</text>
</comment>
<keyword evidence="3" id="KW-1185">Reference proteome</keyword>
<dbReference type="EMBL" id="JALGRD010000015">
    <property type="protein sequence ID" value="MCJ0975850.1"/>
    <property type="molecule type" value="Genomic_DNA"/>
</dbReference>
<accession>A0A9X1W764</accession>
<dbReference type="RefSeq" id="WP_243607843.1">
    <property type="nucleotide sequence ID" value="NZ_JALGRD010000015.1"/>
</dbReference>
<organism evidence="2 3">
    <name type="scientific">Stutzerimonas marianensis</name>
    <dbReference type="NCBI Taxonomy" id="2929513"/>
    <lineage>
        <taxon>Bacteria</taxon>
        <taxon>Pseudomonadati</taxon>
        <taxon>Pseudomonadota</taxon>
        <taxon>Gammaproteobacteria</taxon>
        <taxon>Pseudomonadales</taxon>
        <taxon>Pseudomonadaceae</taxon>
        <taxon>Stutzerimonas</taxon>
    </lineage>
</organism>
<feature type="region of interest" description="Disordered" evidence="1">
    <location>
        <begin position="1"/>
        <end position="63"/>
    </location>
</feature>
<gene>
    <name evidence="2" type="ORF">MST27_21035</name>
</gene>
<sequence length="63" mass="6978">MSKDPNTTPHEKNDHELANSPDEVEIGTTAHTKHRQPVGHSLDPTHTNMNGSDADDADNHKRK</sequence>
<dbReference type="AlphaFoldDB" id="A0A9X1W764"/>
<evidence type="ECO:0000313" key="2">
    <source>
        <dbReference type="EMBL" id="MCJ0975850.1"/>
    </source>
</evidence>
<name>A0A9X1W764_9GAMM</name>
<feature type="compositionally biased region" description="Basic and acidic residues" evidence="1">
    <location>
        <begin position="1"/>
        <end position="17"/>
    </location>
</feature>
<reference evidence="2" key="1">
    <citation type="submission" date="2022-03" db="EMBL/GenBank/DDBJ databases">
        <title>Pseudomonas marianensis sp. nov., a marine bacterium isolated from deep-sea sediments of the Mariana Trench.</title>
        <authorList>
            <person name="Wei Y."/>
        </authorList>
    </citation>
    <scope>NUCLEOTIDE SEQUENCE</scope>
    <source>
        <strain evidence="2">PS1</strain>
    </source>
</reference>
<evidence type="ECO:0000313" key="3">
    <source>
        <dbReference type="Proteomes" id="UP001139682"/>
    </source>
</evidence>
<evidence type="ECO:0000256" key="1">
    <source>
        <dbReference type="SAM" id="MobiDB-lite"/>
    </source>
</evidence>
<dbReference type="Proteomes" id="UP001139682">
    <property type="component" value="Unassembled WGS sequence"/>
</dbReference>